<dbReference type="AlphaFoldDB" id="A0A6J4JVR2"/>
<protein>
    <recommendedName>
        <fullName evidence="3">CBM-cenC domain-containing protein</fullName>
    </recommendedName>
</protein>
<name>A0A6J4JVR2_9SPHI</name>
<organism evidence="2">
    <name type="scientific">uncultured Cytophagales bacterium</name>
    <dbReference type="NCBI Taxonomy" id="158755"/>
    <lineage>
        <taxon>Bacteria</taxon>
        <taxon>Pseudomonadati</taxon>
        <taxon>Bacteroidota</taxon>
        <taxon>Sphingobacteriia</taxon>
        <taxon>Sphingobacteriales</taxon>
        <taxon>environmental samples</taxon>
    </lineage>
</organism>
<evidence type="ECO:0000256" key="1">
    <source>
        <dbReference type="SAM" id="SignalP"/>
    </source>
</evidence>
<gene>
    <name evidence="2" type="ORF">AVDCRST_MAG56-4506</name>
</gene>
<evidence type="ECO:0008006" key="3">
    <source>
        <dbReference type="Google" id="ProtNLM"/>
    </source>
</evidence>
<feature type="chain" id="PRO_5026938991" description="CBM-cenC domain-containing protein" evidence="1">
    <location>
        <begin position="21"/>
        <end position="393"/>
    </location>
</feature>
<reference evidence="2" key="1">
    <citation type="submission" date="2020-02" db="EMBL/GenBank/DDBJ databases">
        <authorList>
            <person name="Meier V. D."/>
        </authorList>
    </citation>
    <scope>NUCLEOTIDE SEQUENCE</scope>
    <source>
        <strain evidence="2">AVDCRST_MAG56</strain>
    </source>
</reference>
<feature type="signal peptide" evidence="1">
    <location>
        <begin position="1"/>
        <end position="20"/>
    </location>
</feature>
<dbReference type="EMBL" id="CADCTQ010000369">
    <property type="protein sequence ID" value="CAA9288760.1"/>
    <property type="molecule type" value="Genomic_DNA"/>
</dbReference>
<sequence>MKNLSLCVLLLSLLLPPAAAQFREDFDAATPGFTSQGLPGWNAVTGDGTALFTQRIDSGVATLRLDARPDKRNIWYAFVHRDASGPLNLKNLARPGYGLRITARVKPSHGPRRVNLYLKSLASGDEFLREFDLPAAGQWYEISMTTGPFRHQAGKSLLGQVSFMDWGNTAVYELAVDYLRVDVVKLAQAGPDQGQPLPYRPPLADAAGFGLEIPVAADVTVDRQYPDVNLAPWVADGAADGPLLAVDGSRMALLRWDLSALKGKQVKGPGQFEFYARSVYRLAQNPKDFGEVRISEILGGTPDWPEESITLEGLLGGRPEAEVFNEQTIVDVAVTPGPGGKTVVTISQPVLQRLVDGRTKGLVIRPLGAISAVLRDADAAGGRYAARLRLNVE</sequence>
<proteinExistence type="predicted"/>
<accession>A0A6J4JVR2</accession>
<evidence type="ECO:0000313" key="2">
    <source>
        <dbReference type="EMBL" id="CAA9288760.1"/>
    </source>
</evidence>
<keyword evidence="1" id="KW-0732">Signal</keyword>